<organism evidence="1">
    <name type="scientific">Nocardia globerula</name>
    <dbReference type="NCBI Taxonomy" id="1818"/>
    <lineage>
        <taxon>Bacteria</taxon>
        <taxon>Bacillati</taxon>
        <taxon>Actinomycetota</taxon>
        <taxon>Actinomycetes</taxon>
        <taxon>Mycobacteriales</taxon>
        <taxon>Nocardiaceae</taxon>
        <taxon>Nocardia</taxon>
    </lineage>
</organism>
<dbReference type="AlphaFoldDB" id="A0A652YY91"/>
<dbReference type="EMBL" id="VNIQ01000001">
    <property type="protein sequence ID" value="TYQ08659.1"/>
    <property type="molecule type" value="Genomic_DNA"/>
</dbReference>
<comment type="caution">
    <text evidence="1">The sequence shown here is derived from an EMBL/GenBank/DDBJ whole genome shotgun (WGS) entry which is preliminary data.</text>
</comment>
<name>A0A652YY91_NOCGL</name>
<evidence type="ECO:0000313" key="1">
    <source>
        <dbReference type="EMBL" id="TYQ08659.1"/>
    </source>
</evidence>
<reference evidence="1" key="1">
    <citation type="submission" date="2019-07" db="EMBL/GenBank/DDBJ databases">
        <title>Genomic Encyclopedia of Type Strains, Phase IV (KMG-IV): sequencing the most valuable type-strain genomes for metagenomic binning, comparative biology and taxonomic classification.</title>
        <authorList>
            <person name="Goeker M."/>
        </authorList>
    </citation>
    <scope>NUCLEOTIDE SEQUENCE</scope>
    <source>
        <strain evidence="1">DSM 44596</strain>
    </source>
</reference>
<gene>
    <name evidence="1" type="ORF">FNL38_1011034</name>
</gene>
<sequence>MSACEKCDLEPCACRWIVQLGRGGQWEWRRSEALAMWDEPLPEIDGRPTYHYSTCPCPPCWSLAQSTYADYPNVIPLPLPPDKPLADDERTSM</sequence>
<protein>
    <submittedName>
        <fullName evidence="1">Uncharacterized protein</fullName>
    </submittedName>
</protein>
<proteinExistence type="predicted"/>
<accession>A0A652YY91</accession>